<dbReference type="Proteomes" id="UP000663880">
    <property type="component" value="Unassembled WGS sequence"/>
</dbReference>
<dbReference type="PROSITE" id="PS51910">
    <property type="entry name" value="GH18_2"/>
    <property type="match status" value="1"/>
</dbReference>
<dbReference type="SUPFAM" id="SSF54556">
    <property type="entry name" value="Chitinase insertion domain"/>
    <property type="match status" value="1"/>
</dbReference>
<evidence type="ECO:0000313" key="2">
    <source>
        <dbReference type="EMBL" id="CAF4773057.1"/>
    </source>
</evidence>
<dbReference type="Pfam" id="PF00704">
    <property type="entry name" value="Glyco_hydro_18"/>
    <property type="match status" value="1"/>
</dbReference>
<dbReference type="InterPro" id="IPR001223">
    <property type="entry name" value="Glyco_hydro18_cat"/>
</dbReference>
<dbReference type="AlphaFoldDB" id="A0A821MRT5"/>
<dbReference type="GO" id="GO:0004568">
    <property type="term" value="F:chitinase activity"/>
    <property type="evidence" value="ECO:0007669"/>
    <property type="project" value="TreeGrafter"/>
</dbReference>
<dbReference type="PANTHER" id="PTHR11177">
    <property type="entry name" value="CHITINASE"/>
    <property type="match status" value="1"/>
</dbReference>
<protein>
    <recommendedName>
        <fullName evidence="1">GH18 domain-containing protein</fullName>
    </recommendedName>
</protein>
<name>A0A821MRT5_9NEOP</name>
<sequence length="193" mass="22200">MGFPFYGQSFSLMANAGNSLGASSYAGGEAGDETRARGQRNTRIELWWFLVRTVQRVILFQICERIRVQGWRVRRDPGGRMGPYTTLNDQWVSFDDDFLIRHKAEFVRAMDLGGVMIWALDFDDFTGKYCGCGKYPLLTTINHVLRGHDTSIVRIEPAVYKRKLSVLYCYLLDELKCAPFYNALHIEYVDSFL</sequence>
<dbReference type="InterPro" id="IPR017853">
    <property type="entry name" value="GH"/>
</dbReference>
<evidence type="ECO:0000313" key="3">
    <source>
        <dbReference type="Proteomes" id="UP000663880"/>
    </source>
</evidence>
<evidence type="ECO:0000259" key="1">
    <source>
        <dbReference type="PROSITE" id="PS51910"/>
    </source>
</evidence>
<dbReference type="SUPFAM" id="SSF51445">
    <property type="entry name" value="(Trans)glycosidases"/>
    <property type="match status" value="1"/>
</dbReference>
<dbReference type="GO" id="GO:0006032">
    <property type="term" value="P:chitin catabolic process"/>
    <property type="evidence" value="ECO:0007669"/>
    <property type="project" value="TreeGrafter"/>
</dbReference>
<dbReference type="EMBL" id="CAJOBZ010000003">
    <property type="protein sequence ID" value="CAF4773057.1"/>
    <property type="molecule type" value="Genomic_DNA"/>
</dbReference>
<dbReference type="PANTHER" id="PTHR11177:SF359">
    <property type="entry name" value="CHITINASE 10-RELATED"/>
    <property type="match status" value="1"/>
</dbReference>
<feature type="domain" description="GH18" evidence="1">
    <location>
        <begin position="1"/>
        <end position="148"/>
    </location>
</feature>
<proteinExistence type="predicted"/>
<dbReference type="GO" id="GO:0005975">
    <property type="term" value="P:carbohydrate metabolic process"/>
    <property type="evidence" value="ECO:0007669"/>
    <property type="project" value="InterPro"/>
</dbReference>
<dbReference type="GO" id="GO:0005576">
    <property type="term" value="C:extracellular region"/>
    <property type="evidence" value="ECO:0007669"/>
    <property type="project" value="TreeGrafter"/>
</dbReference>
<reference evidence="2" key="1">
    <citation type="submission" date="2021-02" db="EMBL/GenBank/DDBJ databases">
        <authorList>
            <person name="Steward A R."/>
        </authorList>
    </citation>
    <scope>NUCLEOTIDE SEQUENCE</scope>
</reference>
<dbReference type="OrthoDB" id="76388at2759"/>
<dbReference type="InterPro" id="IPR050314">
    <property type="entry name" value="Glycosyl_Hydrlase_18"/>
</dbReference>
<dbReference type="InterPro" id="IPR029070">
    <property type="entry name" value="Chitinase_insertion_sf"/>
</dbReference>
<gene>
    <name evidence="2" type="ORF">PMACD_LOCUS1932</name>
</gene>
<dbReference type="Gene3D" id="3.20.20.80">
    <property type="entry name" value="Glycosidases"/>
    <property type="match status" value="1"/>
</dbReference>
<keyword evidence="3" id="KW-1185">Reference proteome</keyword>
<accession>A0A821MRT5</accession>
<dbReference type="GO" id="GO:0008061">
    <property type="term" value="F:chitin binding"/>
    <property type="evidence" value="ECO:0007669"/>
    <property type="project" value="TreeGrafter"/>
</dbReference>
<comment type="caution">
    <text evidence="2">The sequence shown here is derived from an EMBL/GenBank/DDBJ whole genome shotgun (WGS) entry which is preliminary data.</text>
</comment>
<dbReference type="Gene3D" id="3.10.50.10">
    <property type="match status" value="1"/>
</dbReference>
<organism evidence="2 3">
    <name type="scientific">Pieris macdunnoughi</name>
    <dbReference type="NCBI Taxonomy" id="345717"/>
    <lineage>
        <taxon>Eukaryota</taxon>
        <taxon>Metazoa</taxon>
        <taxon>Ecdysozoa</taxon>
        <taxon>Arthropoda</taxon>
        <taxon>Hexapoda</taxon>
        <taxon>Insecta</taxon>
        <taxon>Pterygota</taxon>
        <taxon>Neoptera</taxon>
        <taxon>Endopterygota</taxon>
        <taxon>Lepidoptera</taxon>
        <taxon>Glossata</taxon>
        <taxon>Ditrysia</taxon>
        <taxon>Papilionoidea</taxon>
        <taxon>Pieridae</taxon>
        <taxon>Pierinae</taxon>
        <taxon>Pieris</taxon>
    </lineage>
</organism>